<evidence type="ECO:0000313" key="1">
    <source>
        <dbReference type="EMBL" id="MCT2563967.1"/>
    </source>
</evidence>
<keyword evidence="2" id="KW-1185">Reference proteome</keyword>
<reference evidence="1 2" key="1">
    <citation type="submission" date="2022-09" db="EMBL/GenBank/DDBJ databases">
        <title>Chryseobacterium oleae sp.nov., isolated from the inter-root soil of Pyrola calliantha H. Andr. in Tibet.</title>
        <authorList>
            <person name="Li Z."/>
        </authorList>
    </citation>
    <scope>NUCLEOTIDE SEQUENCE [LARGE SCALE GENOMIC DNA]</scope>
    <source>
        <strain evidence="2">pc1-10</strain>
    </source>
</reference>
<comment type="caution">
    <text evidence="1">The sequence shown here is derived from an EMBL/GenBank/DDBJ whole genome shotgun (WGS) entry which is preliminary data.</text>
</comment>
<organism evidence="1 2">
    <name type="scientific">Chryseobacterium herbae</name>
    <dbReference type="NCBI Taxonomy" id="2976476"/>
    <lineage>
        <taxon>Bacteria</taxon>
        <taxon>Pseudomonadati</taxon>
        <taxon>Bacteroidota</taxon>
        <taxon>Flavobacteriia</taxon>
        <taxon>Flavobacteriales</taxon>
        <taxon>Weeksellaceae</taxon>
        <taxon>Chryseobacterium group</taxon>
        <taxon>Chryseobacterium</taxon>
    </lineage>
</organism>
<gene>
    <name evidence="1" type="ORF">N0B48_18910</name>
</gene>
<dbReference type="Proteomes" id="UP001525566">
    <property type="component" value="Unassembled WGS sequence"/>
</dbReference>
<evidence type="ECO:0000313" key="2">
    <source>
        <dbReference type="Proteomes" id="UP001525566"/>
    </source>
</evidence>
<dbReference type="RefSeq" id="WP_259840520.1">
    <property type="nucleotide sequence ID" value="NZ_JAOAMU010000006.1"/>
</dbReference>
<protein>
    <submittedName>
        <fullName evidence="1">YkuS family protein</fullName>
    </submittedName>
</protein>
<accession>A0ABT2IZ58</accession>
<dbReference type="EMBL" id="JAOAMU010000006">
    <property type="protein sequence ID" value="MCT2563967.1"/>
    <property type="molecule type" value="Genomic_DNA"/>
</dbReference>
<sequence>MVKINCHWYTSEEIKEALEKKGYSVVTLEISTEKRDFPLYETYALKNGEEATVLNTAKSIALKEFNKKPPLI</sequence>
<name>A0ABT2IZ58_9FLAO</name>
<proteinExistence type="predicted"/>